<dbReference type="Proteomes" id="UP000294726">
    <property type="component" value="Chromosome"/>
</dbReference>
<proteinExistence type="inferred from homology"/>
<comment type="function">
    <text evidence="5">Attaches a formyl group to the free amino group of methionyl-tRNA(fMet). The formyl group appears to play a dual role in the initiator identity of N-formylmethionyl-tRNA by promoting its recognition by IF2 and preventing the misappropriation of this tRNA by the elongation apparatus.</text>
</comment>
<dbReference type="SUPFAM" id="SSF53328">
    <property type="entry name" value="Formyltransferase"/>
    <property type="match status" value="1"/>
</dbReference>
<dbReference type="SUPFAM" id="SSF50486">
    <property type="entry name" value="FMT C-terminal domain-like"/>
    <property type="match status" value="1"/>
</dbReference>
<dbReference type="CDD" id="cd08704">
    <property type="entry name" value="Met_tRNA_FMT_C"/>
    <property type="match status" value="1"/>
</dbReference>
<dbReference type="InterPro" id="IPR001555">
    <property type="entry name" value="GART_AS"/>
</dbReference>
<evidence type="ECO:0000256" key="1">
    <source>
        <dbReference type="ARBA" id="ARBA00010699"/>
    </source>
</evidence>
<sequence>MTNSVIFFGTSDFSRAVLQGLIADDDFEVIAVVSQPDRPVGRKKLLQPTKIKQLALEYRIPIFQPEKLSRSEEMDRLISMQADFLVTAAFGQFVPSKLLKSAKIASINVHASLLPKYRGAAPINWALINGDKETGVSIMYMVKEMDAGDIISVKKMPIEENDNAGSLFEKLAVVGRDLLLKTMPKMVSGDISPIQQDEEKITLAPKIDYKLTELDFYHQKAEKIVDLIRGLSPKPGASLQIADEKIKVFKAKIGPCQGEVGSIAIKSKHDLAITAADGRTVFLQEIQPIGKKIMDVSSFLNGAGQKLHVGNMANRI</sequence>
<dbReference type="HAMAP" id="MF_00182">
    <property type="entry name" value="Formyl_trans"/>
    <property type="match status" value="1"/>
</dbReference>
<dbReference type="EMBL" id="WERV01000007">
    <property type="protein sequence ID" value="MDV7715821.1"/>
    <property type="molecule type" value="Genomic_DNA"/>
</dbReference>
<feature type="domain" description="Formyl transferase C-terminal" evidence="7">
    <location>
        <begin position="206"/>
        <end position="303"/>
    </location>
</feature>
<dbReference type="AlphaFoldDB" id="A0A6H3GZV1"/>
<evidence type="ECO:0000313" key="9">
    <source>
        <dbReference type="EMBL" id="OIM21506.1"/>
    </source>
</evidence>
<dbReference type="InterPro" id="IPR044135">
    <property type="entry name" value="Met-tRNA-FMT_C"/>
</dbReference>
<evidence type="ECO:0000313" key="8">
    <source>
        <dbReference type="EMBL" id="MDV7715821.1"/>
    </source>
</evidence>
<evidence type="ECO:0000256" key="4">
    <source>
        <dbReference type="ARBA" id="ARBA00022917"/>
    </source>
</evidence>
<dbReference type="InterPro" id="IPR036477">
    <property type="entry name" value="Formyl_transf_N_sf"/>
</dbReference>
<dbReference type="EC" id="2.1.2.9" evidence="2 5"/>
<evidence type="ECO:0000313" key="11">
    <source>
        <dbReference type="Proteomes" id="UP000181728"/>
    </source>
</evidence>
<dbReference type="PANTHER" id="PTHR11138">
    <property type="entry name" value="METHIONYL-TRNA FORMYLTRANSFERASE"/>
    <property type="match status" value="1"/>
</dbReference>
<dbReference type="GO" id="GO:0005829">
    <property type="term" value="C:cytosol"/>
    <property type="evidence" value="ECO:0007669"/>
    <property type="project" value="TreeGrafter"/>
</dbReference>
<gene>
    <name evidence="5 10" type="primary">fmt</name>
    <name evidence="9" type="ORF">ATX59_03725</name>
    <name evidence="8" type="ORF">GA838_08795</name>
    <name evidence="10" type="ORF">OENI_0750</name>
</gene>
<name>A0A6H3GZV1_OENOE</name>
<feature type="binding site" evidence="5">
    <location>
        <begin position="112"/>
        <end position="115"/>
    </location>
    <ligand>
        <name>(6S)-5,6,7,8-tetrahydrofolate</name>
        <dbReference type="ChEBI" id="CHEBI:57453"/>
    </ligand>
</feature>
<dbReference type="Pfam" id="PF02911">
    <property type="entry name" value="Formyl_trans_C"/>
    <property type="match status" value="1"/>
</dbReference>
<dbReference type="PANTHER" id="PTHR11138:SF5">
    <property type="entry name" value="METHIONYL-TRNA FORMYLTRANSFERASE, MITOCHONDRIAL"/>
    <property type="match status" value="1"/>
</dbReference>
<dbReference type="Pfam" id="PF00551">
    <property type="entry name" value="Formyl_trans_N"/>
    <property type="match status" value="1"/>
</dbReference>
<dbReference type="NCBIfam" id="TIGR00460">
    <property type="entry name" value="fmt"/>
    <property type="match status" value="1"/>
</dbReference>
<accession>A0A6H3GZV1</accession>
<dbReference type="Gene3D" id="3.40.50.12230">
    <property type="match status" value="1"/>
</dbReference>
<comment type="similarity">
    <text evidence="1 5">Belongs to the Fmt family.</text>
</comment>
<keyword evidence="4 5" id="KW-0648">Protein biosynthesis</keyword>
<dbReference type="RefSeq" id="WP_002817339.1">
    <property type="nucleotide sequence ID" value="NZ_CP038451.1"/>
</dbReference>
<reference evidence="9 11" key="1">
    <citation type="journal article" date="2016" name="BMC Genomics">
        <title>Consensus pan-genome assembly of the specialised wine bacterium Oenococcus oeni.</title>
        <authorList>
            <person name="Sternes P.R."/>
            <person name="Borneman A.R."/>
        </authorList>
    </citation>
    <scope>NUCLEOTIDE SEQUENCE [LARGE SCALE GENOMIC DNA]</scope>
    <source>
        <strain evidence="9 11">AWRIB661</strain>
    </source>
</reference>
<dbReference type="InterPro" id="IPR005794">
    <property type="entry name" value="Fmt"/>
</dbReference>
<dbReference type="EMBL" id="LR031358">
    <property type="protein sequence ID" value="VDB97841.1"/>
    <property type="molecule type" value="Genomic_DNA"/>
</dbReference>
<reference evidence="10 12" key="2">
    <citation type="submission" date="2018-08" db="EMBL/GenBank/DDBJ databases">
        <authorList>
            <person name="Lorentzen P. G. S. M."/>
        </authorList>
    </citation>
    <scope>NUCLEOTIDE SEQUENCE [LARGE SCALE GENOMIC DNA]</scope>
    <source>
        <strain evidence="10 12">CRBO_1381</strain>
    </source>
</reference>
<evidence type="ECO:0000313" key="10">
    <source>
        <dbReference type="EMBL" id="VDB97841.1"/>
    </source>
</evidence>
<evidence type="ECO:0000256" key="2">
    <source>
        <dbReference type="ARBA" id="ARBA00012261"/>
    </source>
</evidence>
<dbReference type="Proteomes" id="UP000181728">
    <property type="component" value="Unassembled WGS sequence"/>
</dbReference>
<dbReference type="CDD" id="cd08646">
    <property type="entry name" value="FMT_core_Met-tRNA-FMT_N"/>
    <property type="match status" value="1"/>
</dbReference>
<evidence type="ECO:0000256" key="5">
    <source>
        <dbReference type="HAMAP-Rule" id="MF_00182"/>
    </source>
</evidence>
<dbReference type="InterPro" id="IPR005793">
    <property type="entry name" value="Formyl_trans_C"/>
</dbReference>
<dbReference type="Proteomes" id="UP001281024">
    <property type="component" value="Unassembled WGS sequence"/>
</dbReference>
<reference evidence="8" key="3">
    <citation type="submission" date="2019-10" db="EMBL/GenBank/DDBJ databases">
        <title>Malate fermentation in French cider.</title>
        <authorList>
            <person name="Cousin F.J."/>
            <person name="Medina Fernandez S."/>
            <person name="Misery B."/>
            <person name="Laplace J.-M."/>
            <person name="Cretenet M."/>
        </authorList>
    </citation>
    <scope>NUCLEOTIDE SEQUENCE</scope>
    <source>
        <strain evidence="8">UCMA15129</strain>
    </source>
</reference>
<keyword evidence="3 5" id="KW-0808">Transferase</keyword>
<evidence type="ECO:0000259" key="7">
    <source>
        <dbReference type="Pfam" id="PF02911"/>
    </source>
</evidence>
<evidence type="ECO:0000259" key="6">
    <source>
        <dbReference type="Pfam" id="PF00551"/>
    </source>
</evidence>
<dbReference type="PROSITE" id="PS00373">
    <property type="entry name" value="GART"/>
    <property type="match status" value="1"/>
</dbReference>
<dbReference type="InterPro" id="IPR011034">
    <property type="entry name" value="Formyl_transferase-like_C_sf"/>
</dbReference>
<feature type="domain" description="Formyl transferase N-terminal" evidence="6">
    <location>
        <begin position="5"/>
        <end position="181"/>
    </location>
</feature>
<evidence type="ECO:0000313" key="12">
    <source>
        <dbReference type="Proteomes" id="UP000294726"/>
    </source>
</evidence>
<protein>
    <recommendedName>
        <fullName evidence="2 5">Methionyl-tRNA formyltransferase</fullName>
        <ecNumber evidence="2 5">2.1.2.9</ecNumber>
    </recommendedName>
</protein>
<dbReference type="EMBL" id="MLOK01000032">
    <property type="protein sequence ID" value="OIM21506.1"/>
    <property type="molecule type" value="Genomic_DNA"/>
</dbReference>
<evidence type="ECO:0000256" key="3">
    <source>
        <dbReference type="ARBA" id="ARBA00022679"/>
    </source>
</evidence>
<dbReference type="InterPro" id="IPR002376">
    <property type="entry name" value="Formyl_transf_N"/>
</dbReference>
<dbReference type="InterPro" id="IPR041711">
    <property type="entry name" value="Met-tRNA-FMT_N"/>
</dbReference>
<dbReference type="GO" id="GO:0004479">
    <property type="term" value="F:methionyl-tRNA formyltransferase activity"/>
    <property type="evidence" value="ECO:0007669"/>
    <property type="project" value="UniProtKB-UniRule"/>
</dbReference>
<organism evidence="9 11">
    <name type="scientific">Oenococcus oeni</name>
    <name type="common">Leuconostoc oenos</name>
    <dbReference type="NCBI Taxonomy" id="1247"/>
    <lineage>
        <taxon>Bacteria</taxon>
        <taxon>Bacillati</taxon>
        <taxon>Bacillota</taxon>
        <taxon>Bacilli</taxon>
        <taxon>Lactobacillales</taxon>
        <taxon>Lactobacillaceae</taxon>
        <taxon>Oenococcus</taxon>
    </lineage>
</organism>
<comment type="catalytic activity">
    <reaction evidence="5">
        <text>L-methionyl-tRNA(fMet) + (6R)-10-formyltetrahydrofolate = N-formyl-L-methionyl-tRNA(fMet) + (6S)-5,6,7,8-tetrahydrofolate + H(+)</text>
        <dbReference type="Rhea" id="RHEA:24380"/>
        <dbReference type="Rhea" id="RHEA-COMP:9952"/>
        <dbReference type="Rhea" id="RHEA-COMP:9953"/>
        <dbReference type="ChEBI" id="CHEBI:15378"/>
        <dbReference type="ChEBI" id="CHEBI:57453"/>
        <dbReference type="ChEBI" id="CHEBI:78530"/>
        <dbReference type="ChEBI" id="CHEBI:78844"/>
        <dbReference type="ChEBI" id="CHEBI:195366"/>
        <dbReference type="EC" id="2.1.2.9"/>
    </reaction>
</comment>